<feature type="region of interest" description="Disordered" evidence="3">
    <location>
        <begin position="1"/>
        <end position="31"/>
    </location>
</feature>
<evidence type="ECO:0000313" key="5">
    <source>
        <dbReference type="Proteomes" id="UP001596540"/>
    </source>
</evidence>
<dbReference type="InterPro" id="IPR019361">
    <property type="entry name" value="HPF1"/>
</dbReference>
<reference evidence="5" key="1">
    <citation type="journal article" date="2019" name="Int. J. Syst. Evol. Microbiol.">
        <title>The Global Catalogue of Microorganisms (GCM) 10K type strain sequencing project: providing services to taxonomists for standard genome sequencing and annotation.</title>
        <authorList>
            <consortium name="The Broad Institute Genomics Platform"/>
            <consortium name="The Broad Institute Genome Sequencing Center for Infectious Disease"/>
            <person name="Wu L."/>
            <person name="Ma J."/>
        </authorList>
    </citation>
    <scope>NUCLEOTIDE SEQUENCE [LARGE SCALE GENOMIC DNA]</scope>
    <source>
        <strain evidence="5">CGMCC 4.7382</strain>
    </source>
</reference>
<sequence length="367" mass="41089">MEPTAGRNSSAAEARDYGAWKARNAPDDVRRRSHRTALEDVRRARPAVEARFERDWGMLLPEEIFTFRAFLRALTPEEQRAMRDLDLHPFGLMDLFDDPHREARPGLDVRVHGRYYRDPPEFVTFMHGGTDGLHFGLWFDDGRTCTGVAGYYNNDGGGVGIPGGTPLREVRRVLERRWRDLGDEDADATGPLNPDRAPRAFRLRLLRETLVSFEPDDVTAEGEAYHRADWERLPRELRAHGDPRRIATLDGAGALVTGRTALDRAPQLLWDDHDFCTGLWRVLTGDRSATDAAVAEAKRRCAAGDPAEALVLGRDLHWASGSDPDRERQAGELLTMAYRTLGRPALAAIADAHHRHRDLPSVAVLAG</sequence>
<feature type="compositionally biased region" description="Basic and acidic residues" evidence="3">
    <location>
        <begin position="13"/>
        <end position="31"/>
    </location>
</feature>
<keyword evidence="2" id="KW-0158">Chromosome</keyword>
<keyword evidence="5" id="KW-1185">Reference proteome</keyword>
<dbReference type="EMBL" id="JBHTBH010000001">
    <property type="protein sequence ID" value="MFC7326253.1"/>
    <property type="molecule type" value="Genomic_DNA"/>
</dbReference>
<organism evidence="4 5">
    <name type="scientific">Marinactinospora rubrisoli</name>
    <dbReference type="NCBI Taxonomy" id="2715399"/>
    <lineage>
        <taxon>Bacteria</taxon>
        <taxon>Bacillati</taxon>
        <taxon>Actinomycetota</taxon>
        <taxon>Actinomycetes</taxon>
        <taxon>Streptosporangiales</taxon>
        <taxon>Nocardiopsidaceae</taxon>
        <taxon>Marinactinospora</taxon>
    </lineage>
</organism>
<evidence type="ECO:0000256" key="2">
    <source>
        <dbReference type="ARBA" id="ARBA00022454"/>
    </source>
</evidence>
<dbReference type="Proteomes" id="UP001596540">
    <property type="component" value="Unassembled WGS sequence"/>
</dbReference>
<gene>
    <name evidence="4" type="ORF">ACFQRF_00750</name>
</gene>
<name>A0ABW2K8E5_9ACTN</name>
<feature type="compositionally biased region" description="Polar residues" evidence="3">
    <location>
        <begin position="1"/>
        <end position="11"/>
    </location>
</feature>
<dbReference type="PANTHER" id="PTHR13386:SF1">
    <property type="entry name" value="HISTONE PARYLATION FACTOR 1"/>
    <property type="match status" value="1"/>
</dbReference>
<comment type="caution">
    <text evidence="4">The sequence shown here is derived from an EMBL/GenBank/DDBJ whole genome shotgun (WGS) entry which is preliminary data.</text>
</comment>
<evidence type="ECO:0000313" key="4">
    <source>
        <dbReference type="EMBL" id="MFC7326253.1"/>
    </source>
</evidence>
<dbReference type="PANTHER" id="PTHR13386">
    <property type="entry name" value="HISTONE PARYLATION FACTOR 1"/>
    <property type="match status" value="1"/>
</dbReference>
<proteinExistence type="predicted"/>
<evidence type="ECO:0000256" key="3">
    <source>
        <dbReference type="SAM" id="MobiDB-lite"/>
    </source>
</evidence>
<evidence type="ECO:0008006" key="6">
    <source>
        <dbReference type="Google" id="ProtNLM"/>
    </source>
</evidence>
<evidence type="ECO:0000256" key="1">
    <source>
        <dbReference type="ARBA" id="ARBA00004286"/>
    </source>
</evidence>
<dbReference type="RefSeq" id="WP_379868027.1">
    <property type="nucleotide sequence ID" value="NZ_JBHTBH010000001.1"/>
</dbReference>
<protein>
    <recommendedName>
        <fullName evidence="6">DUF2228 domain-containing protein</fullName>
    </recommendedName>
</protein>
<comment type="subcellular location">
    <subcellularLocation>
        <location evidence="1">Chromosome</location>
    </subcellularLocation>
</comment>
<accession>A0ABW2K8E5</accession>